<comment type="catalytic activity">
    <reaction evidence="7">
        <text>[(1-&gt;4)-alpha-D-galacturonosyl methyl ester](n) + n H2O = [(1-&gt;4)-alpha-D-galacturonosyl](n) + n methanol + n H(+)</text>
        <dbReference type="Rhea" id="RHEA:22380"/>
        <dbReference type="Rhea" id="RHEA-COMP:14570"/>
        <dbReference type="Rhea" id="RHEA-COMP:14573"/>
        <dbReference type="ChEBI" id="CHEBI:15377"/>
        <dbReference type="ChEBI" id="CHEBI:15378"/>
        <dbReference type="ChEBI" id="CHEBI:17790"/>
        <dbReference type="ChEBI" id="CHEBI:140522"/>
        <dbReference type="ChEBI" id="CHEBI:140523"/>
        <dbReference type="EC" id="3.1.1.11"/>
    </reaction>
</comment>
<dbReference type="Pfam" id="PF01095">
    <property type="entry name" value="Pectinesterase"/>
    <property type="match status" value="1"/>
</dbReference>
<evidence type="ECO:0000256" key="2">
    <source>
        <dbReference type="ARBA" id="ARBA00006027"/>
    </source>
</evidence>
<dbReference type="NCBIfam" id="TIGR01614">
    <property type="entry name" value="PME_inhib"/>
    <property type="match status" value="1"/>
</dbReference>
<dbReference type="EC" id="3.1.1.11" evidence="7"/>
<dbReference type="EMBL" id="OZ019905">
    <property type="protein sequence ID" value="CAK9202752.1"/>
    <property type="molecule type" value="Genomic_DNA"/>
</dbReference>
<evidence type="ECO:0000256" key="5">
    <source>
        <dbReference type="ARBA" id="ARBA00023085"/>
    </source>
</evidence>
<keyword evidence="7" id="KW-0961">Cell wall biogenesis/degradation</keyword>
<comment type="similarity">
    <text evidence="2">In the N-terminal section; belongs to the PMEI family.</text>
</comment>
<evidence type="ECO:0000256" key="8">
    <source>
        <dbReference type="SAM" id="MobiDB-lite"/>
    </source>
</evidence>
<gene>
    <name evidence="10" type="ORF">CSSPTR1EN2_LOCUS6564</name>
</gene>
<dbReference type="InterPro" id="IPR033131">
    <property type="entry name" value="Pectinesterase_Asp_AS"/>
</dbReference>
<evidence type="ECO:0000313" key="11">
    <source>
        <dbReference type="Proteomes" id="UP001497512"/>
    </source>
</evidence>
<comment type="similarity">
    <text evidence="3">In the C-terminal section; belongs to the pectinesterase family.</text>
</comment>
<feature type="region of interest" description="Disordered" evidence="8">
    <location>
        <begin position="271"/>
        <end position="304"/>
    </location>
</feature>
<reference evidence="10" key="1">
    <citation type="submission" date="2024-02" db="EMBL/GenBank/DDBJ databases">
        <authorList>
            <consortium name="ELIXIR-Norway"/>
            <consortium name="Elixir Norway"/>
        </authorList>
    </citation>
    <scope>NUCLEOTIDE SEQUENCE</scope>
</reference>
<comment type="function">
    <text evidence="7">Acts in the modification of cell walls via demethylesterification of cell wall pectin.</text>
</comment>
<evidence type="ECO:0000256" key="7">
    <source>
        <dbReference type="RuleBase" id="RU000589"/>
    </source>
</evidence>
<dbReference type="Gene3D" id="1.20.140.40">
    <property type="entry name" value="Invertase/pectin methylesterase inhibitor family protein"/>
    <property type="match status" value="1"/>
</dbReference>
<dbReference type="InterPro" id="IPR006501">
    <property type="entry name" value="Pectinesterase_inhib_dom"/>
</dbReference>
<dbReference type="InterPro" id="IPR000070">
    <property type="entry name" value="Pectinesterase_cat"/>
</dbReference>
<dbReference type="Gene3D" id="2.160.20.10">
    <property type="entry name" value="Single-stranded right-handed beta-helix, Pectin lyase-like"/>
    <property type="match status" value="1"/>
</dbReference>
<proteinExistence type="inferred from homology"/>
<dbReference type="InterPro" id="IPR012334">
    <property type="entry name" value="Pectin_lyas_fold"/>
</dbReference>
<keyword evidence="7" id="KW-0964">Secreted</keyword>
<accession>A0ABP0TQU9</accession>
<evidence type="ECO:0000256" key="6">
    <source>
        <dbReference type="PROSITE-ProRule" id="PRU10040"/>
    </source>
</evidence>
<keyword evidence="11" id="KW-1185">Reference proteome</keyword>
<comment type="subcellular location">
    <subcellularLocation>
        <location evidence="7">Secreted</location>
        <location evidence="7">Cell wall</location>
    </subcellularLocation>
</comment>
<dbReference type="SUPFAM" id="SSF51126">
    <property type="entry name" value="Pectin lyase-like"/>
    <property type="match status" value="1"/>
</dbReference>
<dbReference type="InterPro" id="IPR018040">
    <property type="entry name" value="Pectinesterase_Tyr_AS"/>
</dbReference>
<feature type="domain" description="Pectinesterase inhibitor" evidence="9">
    <location>
        <begin position="97"/>
        <end position="263"/>
    </location>
</feature>
<dbReference type="InterPro" id="IPR011050">
    <property type="entry name" value="Pectin_lyase_fold/virulence"/>
</dbReference>
<dbReference type="PROSITE" id="PS00800">
    <property type="entry name" value="PECTINESTERASE_1"/>
    <property type="match status" value="1"/>
</dbReference>
<evidence type="ECO:0000313" key="10">
    <source>
        <dbReference type="EMBL" id="CAK9202752.1"/>
    </source>
</evidence>
<dbReference type="Proteomes" id="UP001497512">
    <property type="component" value="Chromosome 13"/>
</dbReference>
<evidence type="ECO:0000256" key="1">
    <source>
        <dbReference type="ARBA" id="ARBA00005184"/>
    </source>
</evidence>
<feature type="compositionally biased region" description="Low complexity" evidence="8">
    <location>
        <begin position="291"/>
        <end position="302"/>
    </location>
</feature>
<feature type="active site" evidence="6">
    <location>
        <position position="503"/>
    </location>
</feature>
<dbReference type="InterPro" id="IPR035513">
    <property type="entry name" value="Invertase/methylesterase_inhib"/>
</dbReference>
<keyword evidence="4 7" id="KW-0378">Hydrolase</keyword>
<keyword evidence="5 7" id="KW-0063">Aspartyl esterase</keyword>
<sequence>MKVLELAWVAEEEERRRLHSESHHHQQQQQLPMVRTVVSRKGCARAAAAAASVSSTPCLLLLLALALITHTTVSTVAAVQQEWRSNGEEEDDGGGNSNAHSFATLCSGTLYPELCAHTLTGSDPNNPQTYLPAAMKAAMGTVNESLERVTELITKSPQASGTQFSVLEMCRDVLRESIAQLNTSLCRVHTPAAAAALNNKKQIKSSNVVTDIQHYASAALTYHSTCITGIAEYGVWDGSTDLLPNSSFRVHRSIQLLSNALALVNGIVTESSDSVPSSSSSHNRRKLLVTSPSASSSSSSSSLQHLHLHRQRRNALVDDGDVDQELLGYFPSWLSKRDRRLLQATTTTAPNANAIVALDGSGEYTSVQAAVDAAPSKSSSRWVIYIKGGVYNENVNIASGQTNLMFVGDGAGVTILTGSKSVAGSQVTTYYTATLGIMGTGFIAKDMTIQNTAGIDGQQAVALRVSADRTAFQGLSIEGYQDTLYSHVLRQFYSQCTILGTVDFIFGNSAAVFQNCNLLAHLGAGGQQNTYTASGRTDPGQQTGFSFLSCTVDAASDLAQAGDSTPTYLGRPWKPYAVTVFINSVLGSVVNPAGWLLWNGNPNSGNNVLYGEYGNTGPGSGTSARVSWSQQLSITQAQSYTVGNFITGDSWLPATSIPFYDTL</sequence>
<comment type="pathway">
    <text evidence="1 7">Glycan metabolism; pectin degradation; 2-dehydro-3-deoxy-D-gluconate from pectin: step 1/5.</text>
</comment>
<dbReference type="CDD" id="cd15798">
    <property type="entry name" value="PMEI-like_3"/>
    <property type="match status" value="1"/>
</dbReference>
<evidence type="ECO:0000256" key="4">
    <source>
        <dbReference type="ARBA" id="ARBA00022801"/>
    </source>
</evidence>
<protein>
    <recommendedName>
        <fullName evidence="7">Pectinesterase</fullName>
        <ecNumber evidence="7">3.1.1.11</ecNumber>
    </recommendedName>
</protein>
<evidence type="ECO:0000259" key="9">
    <source>
        <dbReference type="SMART" id="SM00856"/>
    </source>
</evidence>
<evidence type="ECO:0000256" key="3">
    <source>
        <dbReference type="ARBA" id="ARBA00007786"/>
    </source>
</evidence>
<dbReference type="Pfam" id="PF04043">
    <property type="entry name" value="PMEI"/>
    <property type="match status" value="1"/>
</dbReference>
<dbReference type="SUPFAM" id="SSF101148">
    <property type="entry name" value="Plant invertase/pectin methylesterase inhibitor"/>
    <property type="match status" value="1"/>
</dbReference>
<dbReference type="PANTHER" id="PTHR31707">
    <property type="entry name" value="PECTINESTERASE"/>
    <property type="match status" value="1"/>
</dbReference>
<feature type="compositionally biased region" description="Low complexity" evidence="8">
    <location>
        <begin position="271"/>
        <end position="281"/>
    </location>
</feature>
<keyword evidence="7" id="KW-0134">Cell wall</keyword>
<organism evidence="10 11">
    <name type="scientific">Sphagnum troendelagicum</name>
    <dbReference type="NCBI Taxonomy" id="128251"/>
    <lineage>
        <taxon>Eukaryota</taxon>
        <taxon>Viridiplantae</taxon>
        <taxon>Streptophyta</taxon>
        <taxon>Embryophyta</taxon>
        <taxon>Bryophyta</taxon>
        <taxon>Sphagnophytina</taxon>
        <taxon>Sphagnopsida</taxon>
        <taxon>Sphagnales</taxon>
        <taxon>Sphagnaceae</taxon>
        <taxon>Sphagnum</taxon>
    </lineage>
</organism>
<dbReference type="SMART" id="SM00856">
    <property type="entry name" value="PMEI"/>
    <property type="match status" value="1"/>
</dbReference>
<name>A0ABP0TQU9_9BRYO</name>
<dbReference type="PROSITE" id="PS00503">
    <property type="entry name" value="PECTINESTERASE_2"/>
    <property type="match status" value="1"/>
</dbReference>